<evidence type="ECO:0000256" key="1">
    <source>
        <dbReference type="ARBA" id="ARBA00022612"/>
    </source>
</evidence>
<proteinExistence type="predicted"/>
<dbReference type="InParanoid" id="E3J743"/>
<dbReference type="eggNOG" id="COG5283">
    <property type="taxonomic scope" value="Bacteria"/>
</dbReference>
<gene>
    <name evidence="3" type="ordered locus">FraEuI1c_6426</name>
</gene>
<name>E3J743_PSEI1</name>
<dbReference type="NCBIfam" id="TIGR01760">
    <property type="entry name" value="tape_meas_TP901"/>
    <property type="match status" value="1"/>
</dbReference>
<sequence>MSAFRNISVVISGDASPLVRAYAQASEATQAFTREMSAGAQASVRLDGGAAALAGSLARASAAADLMATSAARMDASLTTSAASFARLGAASDASAAGIRASSSAAAAGASTTAAARAETAGFASTLASAERSAGSMATAAGVAEGRLAGMAGTTTSAALGANAMGNAAQFAGQVGLAALAVGLIASVGAAAKFDAEMHNVASIDAEVGANFGATEQQILAMSRTLPQSAQTLAEGLYNIASSGFYGADAMSILGVSAQAASAGLTSTDTASKAIVASLNAYGLGADSATRVSDALFQTVNYGVISFEALTSAVANSVGNAAQAGVGIEQLGSALATMTLSGMSASNAGVSLNNLISKLIKPSAALGQEFTKLGISQSDLSDTGIGLYGVMMKLQNSGDANLQTMLRWFPEIRAVRGALALMAGDGANYTRIIGEMGTAQENAGATQRVFAEQMKATSAQFDILKNKVSATGIEIGASLLPYLNQALAGLTTFLGGVKKVGSEVLGDVKPGLDALASSIGNVAEIAHSVHLDGLAADLAHLGLTVAIGGFEALAAAVSTTTGVLGGNRAAVIALALAWAAFRAEAIATSVTTLAARVTTLGASVVSSVTYLPTAIGLWAQYRLGAVAAAEGTTVLRVALASAGTALGAMGVVLAALAVSYRLMDQEQERVQQGLTRVNQSVDPTNLDTLRSALTQLTAQQQAYNSSLDGMLTQDASVRQNRKAQADDIKNTTEALKTGVDTAKGLAAQYGLTEAAVENLATAYGVDLTQGLAKVDGSKFTQFLDDSQTKARNAGIDTTNMARAMDALTKSTTGAKEALEGFDDTLGLLQGNGLSVIRAQDNFAESLVNLKTQLASNHDGLVGNTQAARDNRKAYNDALTAAGAYGESLATFTGDASAAQSASSALTGQVQATAEASGVAKTQVDGYGQAIDETSGSAQALAAIGGVSIPVDAPGAASTRDSIEQISGNLATMPKSVQTAYLIQGIPDAEGDLDAMNGRISSLPKFARIDISTPGALQAMNDLDQTSGILSRLPSAVSTTVSVPGAVDALRELDQTSGILSRMPASVSTSVVTPGAMEAMQRMDDLNGILSRTPQVESTTITTPGAVESTGLVQQFIDTTGHVPPWQWTMISAPGATEATGQTQEFINTVAAMVVSKDTEIAAPGSVEAKAQVDALRAAVDALHDKSITITTTQRQVVEYAYYSATSPNSPALTSSLQGAATGGEIRGPGSTTSDSILARLSDREWVIQASAAAKYGPTAMASINAGTATVIPTPGYALGGPVGVVRPPGYAYGGMVSASAGYSGPVLSVGAVNVAVTGGMTNAETGAVVEAAVQRTLAKVVSHVRAGVGR</sequence>
<keyword evidence="1" id="KW-1188">Viral release from host cell</keyword>
<dbReference type="PANTHER" id="PTHR37813">
    <property type="entry name" value="FELS-2 PROPHAGE PROTEIN"/>
    <property type="match status" value="1"/>
</dbReference>
<protein>
    <submittedName>
        <fullName evidence="3">Phage tail tape measure protein, TP901 family</fullName>
    </submittedName>
</protein>
<dbReference type="EMBL" id="CP002299">
    <property type="protein sequence ID" value="ADP84407.1"/>
    <property type="molecule type" value="Genomic_DNA"/>
</dbReference>
<dbReference type="Pfam" id="PF10145">
    <property type="entry name" value="PhageMin_Tail"/>
    <property type="match status" value="1"/>
</dbReference>
<evidence type="ECO:0000313" key="4">
    <source>
        <dbReference type="Proteomes" id="UP000002484"/>
    </source>
</evidence>
<dbReference type="KEGG" id="fri:FraEuI1c_6426"/>
<dbReference type="InterPro" id="IPR010090">
    <property type="entry name" value="Phage_tape_meas"/>
</dbReference>
<dbReference type="PANTHER" id="PTHR37813:SF1">
    <property type="entry name" value="FELS-2 PROPHAGE PROTEIN"/>
    <property type="match status" value="1"/>
</dbReference>
<evidence type="ECO:0000313" key="3">
    <source>
        <dbReference type="EMBL" id="ADP84407.1"/>
    </source>
</evidence>
<keyword evidence="4" id="KW-1185">Reference proteome</keyword>
<dbReference type="OrthoDB" id="2183194at2"/>
<dbReference type="RefSeq" id="WP_013427520.1">
    <property type="nucleotide sequence ID" value="NC_014666.1"/>
</dbReference>
<feature type="domain" description="Phage tail tape measure protein" evidence="2">
    <location>
        <begin position="217"/>
        <end position="396"/>
    </location>
</feature>
<dbReference type="HOGENOM" id="CLU_257723_0_0_11"/>
<evidence type="ECO:0000259" key="2">
    <source>
        <dbReference type="Pfam" id="PF10145"/>
    </source>
</evidence>
<dbReference type="eggNOG" id="COG3921">
    <property type="taxonomic scope" value="Bacteria"/>
</dbReference>
<dbReference type="STRING" id="298654.FraEuI1c_6426"/>
<reference evidence="3 4" key="1">
    <citation type="submission" date="2010-10" db="EMBL/GenBank/DDBJ databases">
        <title>Complete sequence of Frankia sp. EuI1c.</title>
        <authorList>
            <consortium name="US DOE Joint Genome Institute"/>
            <person name="Lucas S."/>
            <person name="Copeland A."/>
            <person name="Lapidus A."/>
            <person name="Cheng J.-F."/>
            <person name="Bruce D."/>
            <person name="Goodwin L."/>
            <person name="Pitluck S."/>
            <person name="Chertkov O."/>
            <person name="Detter J.C."/>
            <person name="Han C."/>
            <person name="Tapia R."/>
            <person name="Land M."/>
            <person name="Hauser L."/>
            <person name="Jeffries C."/>
            <person name="Kyrpides N."/>
            <person name="Ivanova N."/>
            <person name="Mikhailova N."/>
            <person name="Beauchemin N."/>
            <person name="Sen A."/>
            <person name="Sur S.A."/>
            <person name="Gtari M."/>
            <person name="Wall L."/>
            <person name="Tisa L."/>
            <person name="Woyke T."/>
        </authorList>
    </citation>
    <scope>NUCLEOTIDE SEQUENCE [LARGE SCALE GENOMIC DNA]</scope>
    <source>
        <strain evidence="4">DSM 45817 / CECT 9037 / EuI1c</strain>
    </source>
</reference>
<dbReference type="Proteomes" id="UP000002484">
    <property type="component" value="Chromosome"/>
</dbReference>
<organism evidence="3 4">
    <name type="scientific">Pseudofrankia inefficax (strain DSM 45817 / CECT 9037 / DDB 130130 / EuI1c)</name>
    <name type="common">Frankia inefficax</name>
    <dbReference type="NCBI Taxonomy" id="298654"/>
    <lineage>
        <taxon>Bacteria</taxon>
        <taxon>Bacillati</taxon>
        <taxon>Actinomycetota</taxon>
        <taxon>Actinomycetes</taxon>
        <taxon>Frankiales</taxon>
        <taxon>Frankiaceae</taxon>
        <taxon>Pseudofrankia</taxon>
    </lineage>
</organism>
<accession>E3J743</accession>